<dbReference type="Proteomes" id="UP000006702">
    <property type="component" value="Unassembled WGS sequence"/>
</dbReference>
<evidence type="ECO:0000313" key="1">
    <source>
        <dbReference type="EMBL" id="EAW22031.1"/>
    </source>
</evidence>
<dbReference type="GeneID" id="4590575"/>
<sequence length="160" mass="16347">MVLVVVLPDPPGAAAEVGPTHAAAPDAVGRQLGDGFAARGQRWEVGVVLPGPHALGEGEELQATVPGRPQPVGFLEMSLRQAAWDHHRARPADDGVVIAEVVIQHGGGGGSGSLNSTTESVGSGGKEGWVCIKGQHAWAGDSTTFMVLGAATQAARQRTH</sequence>
<dbReference type="KEGG" id="nfi:NFIA_024100"/>
<accession>A1D5H7</accession>
<dbReference type="OrthoDB" id="10590940at2759"/>
<protein>
    <submittedName>
        <fullName evidence="1">Uncharacterized protein</fullName>
    </submittedName>
</protein>
<dbReference type="RefSeq" id="XP_001263928.1">
    <property type="nucleotide sequence ID" value="XM_001263927.1"/>
</dbReference>
<dbReference type="HOGENOM" id="CLU_1652634_0_0_1"/>
<name>A1D5H7_NEOFI</name>
<reference evidence="2" key="1">
    <citation type="journal article" date="2008" name="PLoS Genet.">
        <title>Genomic islands in the pathogenic filamentous fungus Aspergillus fumigatus.</title>
        <authorList>
            <person name="Fedorova N.D."/>
            <person name="Khaldi N."/>
            <person name="Joardar V.S."/>
            <person name="Maiti R."/>
            <person name="Amedeo P."/>
            <person name="Anderson M.J."/>
            <person name="Crabtree J."/>
            <person name="Silva J.C."/>
            <person name="Badger J.H."/>
            <person name="Albarraq A."/>
            <person name="Angiuoli S."/>
            <person name="Bussey H."/>
            <person name="Bowyer P."/>
            <person name="Cotty P.J."/>
            <person name="Dyer P.S."/>
            <person name="Egan A."/>
            <person name="Galens K."/>
            <person name="Fraser-Liggett C.M."/>
            <person name="Haas B.J."/>
            <person name="Inman J.M."/>
            <person name="Kent R."/>
            <person name="Lemieux S."/>
            <person name="Malavazi I."/>
            <person name="Orvis J."/>
            <person name="Roemer T."/>
            <person name="Ronning C.M."/>
            <person name="Sundaram J.P."/>
            <person name="Sutton G."/>
            <person name="Turner G."/>
            <person name="Venter J.C."/>
            <person name="White O.R."/>
            <person name="Whitty B.R."/>
            <person name="Youngman P."/>
            <person name="Wolfe K.H."/>
            <person name="Goldman G.H."/>
            <person name="Wortman J.R."/>
            <person name="Jiang B."/>
            <person name="Denning D.W."/>
            <person name="Nierman W.C."/>
        </authorList>
    </citation>
    <scope>NUCLEOTIDE SEQUENCE [LARGE SCALE GENOMIC DNA]</scope>
    <source>
        <strain evidence="2">ATCC 1020 / DSM 3700 / CBS 544.65 / FGSC A1164 / JCM 1740 / NRRL 181 / WB 181</strain>
    </source>
</reference>
<dbReference type="EMBL" id="DS027689">
    <property type="protein sequence ID" value="EAW22031.1"/>
    <property type="molecule type" value="Genomic_DNA"/>
</dbReference>
<keyword evidence="2" id="KW-1185">Reference proteome</keyword>
<evidence type="ECO:0000313" key="2">
    <source>
        <dbReference type="Proteomes" id="UP000006702"/>
    </source>
</evidence>
<gene>
    <name evidence="1" type="ORF">NFIA_024100</name>
</gene>
<organism evidence="1 2">
    <name type="scientific">Neosartorya fischeri (strain ATCC 1020 / DSM 3700 / CBS 544.65 / FGSC A1164 / JCM 1740 / NRRL 181 / WB 181)</name>
    <name type="common">Aspergillus fischerianus</name>
    <dbReference type="NCBI Taxonomy" id="331117"/>
    <lineage>
        <taxon>Eukaryota</taxon>
        <taxon>Fungi</taxon>
        <taxon>Dikarya</taxon>
        <taxon>Ascomycota</taxon>
        <taxon>Pezizomycotina</taxon>
        <taxon>Eurotiomycetes</taxon>
        <taxon>Eurotiomycetidae</taxon>
        <taxon>Eurotiales</taxon>
        <taxon>Aspergillaceae</taxon>
        <taxon>Aspergillus</taxon>
        <taxon>Aspergillus subgen. Fumigati</taxon>
    </lineage>
</organism>
<proteinExistence type="predicted"/>
<dbReference type="AlphaFoldDB" id="A1D5H7"/>
<dbReference type="VEuPathDB" id="FungiDB:NFIA_024100"/>